<feature type="transmembrane region" description="Helical" evidence="1">
    <location>
        <begin position="113"/>
        <end position="132"/>
    </location>
</feature>
<protein>
    <submittedName>
        <fullName evidence="2">Uncharacterized protein</fullName>
    </submittedName>
</protein>
<keyword evidence="1" id="KW-0812">Transmembrane</keyword>
<reference evidence="2 3" key="1">
    <citation type="journal article" date="2018" name="Genome Biol. Evol.">
        <title>Multiple Roots of Fruiting Body Formation in Amoebozoa.</title>
        <authorList>
            <person name="Hillmann F."/>
            <person name="Forbes G."/>
            <person name="Novohradska S."/>
            <person name="Ferling I."/>
            <person name="Riege K."/>
            <person name="Groth M."/>
            <person name="Westermann M."/>
            <person name="Marz M."/>
            <person name="Spaller T."/>
            <person name="Winckler T."/>
            <person name="Schaap P."/>
            <person name="Glockner G."/>
        </authorList>
    </citation>
    <scope>NUCLEOTIDE SEQUENCE [LARGE SCALE GENOMIC DNA]</scope>
    <source>
        <strain evidence="2 3">Jena</strain>
    </source>
</reference>
<evidence type="ECO:0000313" key="2">
    <source>
        <dbReference type="EMBL" id="PRP83044.1"/>
    </source>
</evidence>
<dbReference type="AlphaFoldDB" id="A0A2P6NGF9"/>
<evidence type="ECO:0000313" key="3">
    <source>
        <dbReference type="Proteomes" id="UP000241769"/>
    </source>
</evidence>
<keyword evidence="3" id="KW-1185">Reference proteome</keyword>
<proteinExistence type="predicted"/>
<sequence length="204" mass="22849">MDSSGEPHKTSFFEQERLGRSEVNVVDGIRLLVPDAGYNSFHLTRAHHITSPRMDWKAALTNVFHLSAASMAIYSAVLDMLRHRSFETGTLVFVLETVGSATIVENAPILKKWIGRGFMYFFLGLLCMSHYADHKQYLLPLAIGLALLVMGALCLGAHYLNLPISTPFQYHRRTDTAVRLDQTSAQKAKLIRDPFHDESEGETA</sequence>
<gene>
    <name evidence="2" type="ORF">PROFUN_09899</name>
</gene>
<dbReference type="EMBL" id="MDYQ01000091">
    <property type="protein sequence ID" value="PRP83044.1"/>
    <property type="molecule type" value="Genomic_DNA"/>
</dbReference>
<name>A0A2P6NGF9_9EUKA</name>
<keyword evidence="1" id="KW-1133">Transmembrane helix</keyword>
<comment type="caution">
    <text evidence="2">The sequence shown here is derived from an EMBL/GenBank/DDBJ whole genome shotgun (WGS) entry which is preliminary data.</text>
</comment>
<feature type="transmembrane region" description="Helical" evidence="1">
    <location>
        <begin position="138"/>
        <end position="162"/>
    </location>
</feature>
<organism evidence="2 3">
    <name type="scientific">Planoprotostelium fungivorum</name>
    <dbReference type="NCBI Taxonomy" id="1890364"/>
    <lineage>
        <taxon>Eukaryota</taxon>
        <taxon>Amoebozoa</taxon>
        <taxon>Evosea</taxon>
        <taxon>Variosea</taxon>
        <taxon>Cavosteliida</taxon>
        <taxon>Cavosteliaceae</taxon>
        <taxon>Planoprotostelium</taxon>
    </lineage>
</organism>
<evidence type="ECO:0000256" key="1">
    <source>
        <dbReference type="SAM" id="Phobius"/>
    </source>
</evidence>
<accession>A0A2P6NGF9</accession>
<dbReference type="Proteomes" id="UP000241769">
    <property type="component" value="Unassembled WGS sequence"/>
</dbReference>
<keyword evidence="1" id="KW-0472">Membrane</keyword>
<dbReference type="InParanoid" id="A0A2P6NGF9"/>